<evidence type="ECO:0000313" key="4">
    <source>
        <dbReference type="EMBL" id="ABO94832.1"/>
    </source>
</evidence>
<dbReference type="InterPro" id="IPR011610">
    <property type="entry name" value="SAM_mthyl_Trfase_ML2640-like"/>
</dbReference>
<proteinExistence type="inferred from homology"/>
<dbReference type="PANTHER" id="PTHR43619">
    <property type="entry name" value="S-ADENOSYL-L-METHIONINE-DEPENDENT METHYLTRANSFERASE YKTD-RELATED"/>
    <property type="match status" value="1"/>
</dbReference>
<evidence type="ECO:0000313" key="5">
    <source>
        <dbReference type="Proteomes" id="UP000001568"/>
    </source>
</evidence>
<evidence type="ECO:0000256" key="1">
    <source>
        <dbReference type="ARBA" id="ARBA00008138"/>
    </source>
</evidence>
<comment type="similarity">
    <text evidence="1">Belongs to the UPF0677 family.</text>
</comment>
<dbReference type="InterPro" id="IPR007213">
    <property type="entry name" value="Ppm1/Ppm2/Tcmp"/>
</dbReference>
<evidence type="ECO:0008006" key="6">
    <source>
        <dbReference type="Google" id="ProtNLM"/>
    </source>
</evidence>
<dbReference type="eggNOG" id="ENOG502QRNU">
    <property type="taxonomic scope" value="Eukaryota"/>
</dbReference>
<evidence type="ECO:0000256" key="3">
    <source>
        <dbReference type="ARBA" id="ARBA00022679"/>
    </source>
</evidence>
<keyword evidence="5" id="KW-1185">Reference proteome</keyword>
<dbReference type="KEGG" id="olu:OSTLU_30355"/>
<dbReference type="OrthoDB" id="498921at2759"/>
<protein>
    <recommendedName>
        <fullName evidence="6">S-adenosyl-L-methionine-dependent methyltransferase</fullName>
    </recommendedName>
</protein>
<dbReference type="InterPro" id="IPR029063">
    <property type="entry name" value="SAM-dependent_MTases_sf"/>
</dbReference>
<accession>A4RTR3</accession>
<dbReference type="STRING" id="436017.A4RTR3"/>
<name>A4RTR3_OSTLU</name>
<dbReference type="AlphaFoldDB" id="A4RTR3"/>
<keyword evidence="2" id="KW-0489">Methyltransferase</keyword>
<dbReference type="Gramene" id="ABO94832">
    <property type="protein sequence ID" value="ABO94832"/>
    <property type="gene ID" value="OSTLU_30355"/>
</dbReference>
<dbReference type="SUPFAM" id="SSF53335">
    <property type="entry name" value="S-adenosyl-L-methionine-dependent methyltransferases"/>
    <property type="match status" value="1"/>
</dbReference>
<dbReference type="NCBIfam" id="TIGR00027">
    <property type="entry name" value="mthyl_TIGR00027"/>
    <property type="match status" value="1"/>
</dbReference>
<reference evidence="4 5" key="1">
    <citation type="journal article" date="2007" name="Proc. Natl. Acad. Sci. U.S.A.">
        <title>The tiny eukaryote Ostreococcus provides genomic insights into the paradox of plankton speciation.</title>
        <authorList>
            <person name="Palenik B."/>
            <person name="Grimwood J."/>
            <person name="Aerts A."/>
            <person name="Rouze P."/>
            <person name="Salamov A."/>
            <person name="Putnam N."/>
            <person name="Dupont C."/>
            <person name="Jorgensen R."/>
            <person name="Derelle E."/>
            <person name="Rombauts S."/>
            <person name="Zhou K."/>
            <person name="Otillar R."/>
            <person name="Merchant S.S."/>
            <person name="Podell S."/>
            <person name="Gaasterland T."/>
            <person name="Napoli C."/>
            <person name="Gendler K."/>
            <person name="Manuell A."/>
            <person name="Tai V."/>
            <person name="Vallon O."/>
            <person name="Piganeau G."/>
            <person name="Jancek S."/>
            <person name="Heijde M."/>
            <person name="Jabbari K."/>
            <person name="Bowler C."/>
            <person name="Lohr M."/>
            <person name="Robbens S."/>
            <person name="Werner G."/>
            <person name="Dubchak I."/>
            <person name="Pazour G.J."/>
            <person name="Ren Q."/>
            <person name="Paulsen I."/>
            <person name="Delwiche C."/>
            <person name="Schmutz J."/>
            <person name="Rokhsar D."/>
            <person name="Van de Peer Y."/>
            <person name="Moreau H."/>
            <person name="Grigoriev I.V."/>
        </authorList>
    </citation>
    <scope>NUCLEOTIDE SEQUENCE [LARGE SCALE GENOMIC DNA]</scope>
    <source>
        <strain evidence="4 5">CCE9901</strain>
    </source>
</reference>
<keyword evidence="3" id="KW-0808">Transferase</keyword>
<sequence>MARADARRREDGDKGRIAVRTKFFDDFVTAAAGKMASARGETTQVVLLGAGYDTRSWRLRAASEEARERTSVYEVDVEEVLARKREVVSDAPLTLGAERREVASDIAKDDWVAALKAAGMSTELPTVWVLEGLLYYLSPRCAKKTLALCHRSCGPGSVVAVSVVNAPSLRRARREPFKSKFLRVFGRAAPKTARQCWKSSCDVPPEAYFAPWRLDACAQLGDGALHYGRWTGAPPTPFATDRKSYRRDPTPRTFYVAASK</sequence>
<organism evidence="4 5">
    <name type="scientific">Ostreococcus lucimarinus (strain CCE9901)</name>
    <dbReference type="NCBI Taxonomy" id="436017"/>
    <lineage>
        <taxon>Eukaryota</taxon>
        <taxon>Viridiplantae</taxon>
        <taxon>Chlorophyta</taxon>
        <taxon>Mamiellophyceae</taxon>
        <taxon>Mamiellales</taxon>
        <taxon>Bathycoccaceae</taxon>
        <taxon>Ostreococcus</taxon>
    </lineage>
</organism>
<dbReference type="HOGENOM" id="CLU_056160_3_1_1"/>
<dbReference type="Proteomes" id="UP000001568">
    <property type="component" value="Chromosome 3"/>
</dbReference>
<dbReference type="GO" id="GO:0008168">
    <property type="term" value="F:methyltransferase activity"/>
    <property type="evidence" value="ECO:0007669"/>
    <property type="project" value="UniProtKB-KW"/>
</dbReference>
<dbReference type="EMBL" id="CP000583">
    <property type="protein sequence ID" value="ABO94832.1"/>
    <property type="molecule type" value="Genomic_DNA"/>
</dbReference>
<dbReference type="GeneID" id="5001006"/>
<dbReference type="PANTHER" id="PTHR43619:SF2">
    <property type="entry name" value="S-ADENOSYL-L-METHIONINE-DEPENDENT METHYLTRANSFERASES SUPERFAMILY PROTEIN"/>
    <property type="match status" value="1"/>
</dbReference>
<dbReference type="Gene3D" id="3.40.50.150">
    <property type="entry name" value="Vaccinia Virus protein VP39"/>
    <property type="match status" value="1"/>
</dbReference>
<dbReference type="Pfam" id="PF04072">
    <property type="entry name" value="LCM"/>
    <property type="match status" value="1"/>
</dbReference>
<evidence type="ECO:0000256" key="2">
    <source>
        <dbReference type="ARBA" id="ARBA00022603"/>
    </source>
</evidence>
<dbReference type="GO" id="GO:0032259">
    <property type="term" value="P:methylation"/>
    <property type="evidence" value="ECO:0007669"/>
    <property type="project" value="UniProtKB-KW"/>
</dbReference>
<gene>
    <name evidence="4" type="ORF">OSTLU_30355</name>
</gene>
<dbReference type="RefSeq" id="XP_001416539.1">
    <property type="nucleotide sequence ID" value="XM_001416502.1"/>
</dbReference>